<name>A0A210QFM6_MIZYE</name>
<dbReference type="EMBL" id="NEDP02003864">
    <property type="protein sequence ID" value="OWF47540.1"/>
    <property type="molecule type" value="Genomic_DNA"/>
</dbReference>
<accession>A0A210QFM6</accession>
<organism evidence="1 2">
    <name type="scientific">Mizuhopecten yessoensis</name>
    <name type="common">Japanese scallop</name>
    <name type="synonym">Patinopecten yessoensis</name>
    <dbReference type="NCBI Taxonomy" id="6573"/>
    <lineage>
        <taxon>Eukaryota</taxon>
        <taxon>Metazoa</taxon>
        <taxon>Spiralia</taxon>
        <taxon>Lophotrochozoa</taxon>
        <taxon>Mollusca</taxon>
        <taxon>Bivalvia</taxon>
        <taxon>Autobranchia</taxon>
        <taxon>Pteriomorphia</taxon>
        <taxon>Pectinida</taxon>
        <taxon>Pectinoidea</taxon>
        <taxon>Pectinidae</taxon>
        <taxon>Mizuhopecten</taxon>
    </lineage>
</organism>
<evidence type="ECO:0000313" key="2">
    <source>
        <dbReference type="Proteomes" id="UP000242188"/>
    </source>
</evidence>
<sequence length="133" mass="15343">MKHNIQSLGSEGEPFCKIPRNEEINIFEKPLSDSILKRKQYHVQKSTTNKRKHDTEMMVDKDVACEAEAKRRKTSIKEEIGSAVPYKVDGDASEIEMVSSNEHLAECQTEKCEFTCYNFWRLPLPDFDLCEIG</sequence>
<protein>
    <submittedName>
        <fullName evidence="1">Uncharacterized protein</fullName>
    </submittedName>
</protein>
<gene>
    <name evidence="1" type="ORF">KP79_PYT15602</name>
</gene>
<dbReference type="Proteomes" id="UP000242188">
    <property type="component" value="Unassembled WGS sequence"/>
</dbReference>
<reference evidence="1 2" key="1">
    <citation type="journal article" date="2017" name="Nat. Ecol. Evol.">
        <title>Scallop genome provides insights into evolution of bilaterian karyotype and development.</title>
        <authorList>
            <person name="Wang S."/>
            <person name="Zhang J."/>
            <person name="Jiao W."/>
            <person name="Li J."/>
            <person name="Xun X."/>
            <person name="Sun Y."/>
            <person name="Guo X."/>
            <person name="Huan P."/>
            <person name="Dong B."/>
            <person name="Zhang L."/>
            <person name="Hu X."/>
            <person name="Sun X."/>
            <person name="Wang J."/>
            <person name="Zhao C."/>
            <person name="Wang Y."/>
            <person name="Wang D."/>
            <person name="Huang X."/>
            <person name="Wang R."/>
            <person name="Lv J."/>
            <person name="Li Y."/>
            <person name="Zhang Z."/>
            <person name="Liu B."/>
            <person name="Lu W."/>
            <person name="Hui Y."/>
            <person name="Liang J."/>
            <person name="Zhou Z."/>
            <person name="Hou R."/>
            <person name="Li X."/>
            <person name="Liu Y."/>
            <person name="Li H."/>
            <person name="Ning X."/>
            <person name="Lin Y."/>
            <person name="Zhao L."/>
            <person name="Xing Q."/>
            <person name="Dou J."/>
            <person name="Li Y."/>
            <person name="Mao J."/>
            <person name="Guo H."/>
            <person name="Dou H."/>
            <person name="Li T."/>
            <person name="Mu C."/>
            <person name="Jiang W."/>
            <person name="Fu Q."/>
            <person name="Fu X."/>
            <person name="Miao Y."/>
            <person name="Liu J."/>
            <person name="Yu Q."/>
            <person name="Li R."/>
            <person name="Liao H."/>
            <person name="Li X."/>
            <person name="Kong Y."/>
            <person name="Jiang Z."/>
            <person name="Chourrout D."/>
            <person name="Li R."/>
            <person name="Bao Z."/>
        </authorList>
    </citation>
    <scope>NUCLEOTIDE SEQUENCE [LARGE SCALE GENOMIC DNA]</scope>
    <source>
        <strain evidence="1 2">PY_sf001</strain>
    </source>
</reference>
<comment type="caution">
    <text evidence="1">The sequence shown here is derived from an EMBL/GenBank/DDBJ whole genome shotgun (WGS) entry which is preliminary data.</text>
</comment>
<keyword evidence="2" id="KW-1185">Reference proteome</keyword>
<proteinExistence type="predicted"/>
<evidence type="ECO:0000313" key="1">
    <source>
        <dbReference type="EMBL" id="OWF47540.1"/>
    </source>
</evidence>
<dbReference type="AlphaFoldDB" id="A0A210QFM6"/>